<evidence type="ECO:0000256" key="12">
    <source>
        <dbReference type="ARBA" id="ARBA00023288"/>
    </source>
</evidence>
<evidence type="ECO:0000256" key="3">
    <source>
        <dbReference type="ARBA" id="ARBA00009431"/>
    </source>
</evidence>
<reference evidence="15" key="1">
    <citation type="submission" date="2021-03" db="EMBL/GenBank/DDBJ databases">
        <title>Revisited historic fungal species revealed as producer of novel bioactive compounds through whole genome sequencing and comparative genomics.</title>
        <authorList>
            <person name="Vignolle G.A."/>
            <person name="Hochenegger N."/>
            <person name="Mach R.L."/>
            <person name="Mach-Aigner A.R."/>
            <person name="Javad Rahimi M."/>
            <person name="Salim K.A."/>
            <person name="Chan C.M."/>
            <person name="Lim L.B.L."/>
            <person name="Cai F."/>
            <person name="Druzhinina I.S."/>
            <person name="U'Ren J.M."/>
            <person name="Derntl C."/>
        </authorList>
    </citation>
    <scope>NUCLEOTIDE SEQUENCE</scope>
    <source>
        <strain evidence="15">TUCIM 5799</strain>
    </source>
</reference>
<dbReference type="SUPFAM" id="SSF53474">
    <property type="entry name" value="alpha/beta-Hydrolases"/>
    <property type="match status" value="1"/>
</dbReference>
<keyword evidence="5" id="KW-0336">GPI-anchor</keyword>
<evidence type="ECO:0000256" key="11">
    <source>
        <dbReference type="ARBA" id="ARBA00023180"/>
    </source>
</evidence>
<comment type="subcellular location">
    <subcellularLocation>
        <location evidence="2">Cell membrane</location>
        <topology evidence="2">Lipid-anchor</topology>
        <topology evidence="2">GPI-anchor</topology>
    </subcellularLocation>
</comment>
<organism evidence="15 16">
    <name type="scientific">Neoarthrinium moseri</name>
    <dbReference type="NCBI Taxonomy" id="1658444"/>
    <lineage>
        <taxon>Eukaryota</taxon>
        <taxon>Fungi</taxon>
        <taxon>Dikarya</taxon>
        <taxon>Ascomycota</taxon>
        <taxon>Pezizomycotina</taxon>
        <taxon>Sordariomycetes</taxon>
        <taxon>Xylariomycetidae</taxon>
        <taxon>Amphisphaeriales</taxon>
        <taxon>Apiosporaceae</taxon>
        <taxon>Neoarthrinium</taxon>
    </lineage>
</organism>
<evidence type="ECO:0000256" key="9">
    <source>
        <dbReference type="ARBA" id="ARBA00022801"/>
    </source>
</evidence>
<dbReference type="Pfam" id="PF00450">
    <property type="entry name" value="Peptidase_S10"/>
    <property type="match status" value="1"/>
</dbReference>
<dbReference type="InterPro" id="IPR033124">
    <property type="entry name" value="Ser_caboxypep_his_AS"/>
</dbReference>
<evidence type="ECO:0000256" key="2">
    <source>
        <dbReference type="ARBA" id="ARBA00004609"/>
    </source>
</evidence>
<evidence type="ECO:0000256" key="10">
    <source>
        <dbReference type="ARBA" id="ARBA00023026"/>
    </source>
</evidence>
<dbReference type="AlphaFoldDB" id="A0A9P9WPV4"/>
<keyword evidence="5" id="KW-0472">Membrane</keyword>
<dbReference type="InterPro" id="IPR029058">
    <property type="entry name" value="AB_hydrolase_fold"/>
</dbReference>
<evidence type="ECO:0000313" key="15">
    <source>
        <dbReference type="EMBL" id="KAI1874576.1"/>
    </source>
</evidence>
<dbReference type="InterPro" id="IPR001563">
    <property type="entry name" value="Peptidase_S10"/>
</dbReference>
<keyword evidence="16" id="KW-1185">Reference proteome</keyword>
<evidence type="ECO:0000256" key="8">
    <source>
        <dbReference type="ARBA" id="ARBA00022729"/>
    </source>
</evidence>
<comment type="caution">
    <text evidence="15">The sequence shown here is derived from an EMBL/GenBank/DDBJ whole genome shotgun (WGS) entry which is preliminary data.</text>
</comment>
<keyword evidence="4" id="KW-1003">Cell membrane</keyword>
<dbReference type="PANTHER" id="PTHR11802:SF189">
    <property type="entry name" value="CARBOXYPEPTIDASE"/>
    <property type="match status" value="1"/>
</dbReference>
<evidence type="ECO:0000256" key="4">
    <source>
        <dbReference type="ARBA" id="ARBA00022475"/>
    </source>
</evidence>
<dbReference type="PANTHER" id="PTHR11802">
    <property type="entry name" value="SERINE PROTEASE FAMILY S10 SERINE CARBOXYPEPTIDASE"/>
    <property type="match status" value="1"/>
</dbReference>
<keyword evidence="7 14" id="KW-0645">Protease</keyword>
<dbReference type="GO" id="GO:0004185">
    <property type="term" value="F:serine-type carboxypeptidase activity"/>
    <property type="evidence" value="ECO:0007669"/>
    <property type="project" value="UniProtKB-UniRule"/>
</dbReference>
<dbReference type="EMBL" id="JAFIMR010000009">
    <property type="protein sequence ID" value="KAI1874576.1"/>
    <property type="molecule type" value="Genomic_DNA"/>
</dbReference>
<dbReference type="GO" id="GO:0098552">
    <property type="term" value="C:side of membrane"/>
    <property type="evidence" value="ECO:0007669"/>
    <property type="project" value="UniProtKB-KW"/>
</dbReference>
<keyword evidence="11" id="KW-0325">Glycoprotein</keyword>
<dbReference type="Proteomes" id="UP000829685">
    <property type="component" value="Unassembled WGS sequence"/>
</dbReference>
<sequence>MLYLDQPVQVGFSYDELVTGTVNETLSPFLVTKSNASVVGGDDLNALPGIFPSQKPSQTVNTTASSARAMWWFLQSWLQEFPEYSPPNKTLSIWGESYGGHYAPALASHIAAQNSLLRSSQSNMSKHAIPITVDALGLVNACIDNIVQTPLYPEFAFNNTYGIQAINETEYKAARAVVPECIRLSEKCRALGDELDPHEWGSVKEVNDACAAAFMFCFGSDKAASKMQPFQTKGRDLFDITQPKPNPFPPKFAAGYLNMRETQQDLGVPLNFTGFSAAVKTAFDSTGDFIRGKSLAELGQLLDAGTRVMLMYGDADYQCNWLGGEQISLAINSSVSTGFRAAGYTDLFTNSSYKGGVVREYGGLSFVRVFDAGHAAPYYQPETAHAIFTRTLARTDIATGQSNSFRASSGPSSSFGIKNAIPPPNKPLCYVWDVFETCSARETALLAAGRGVVRDFVLVGERTDNGTEILYGNGNNPSATISTSTPNNTETARAGAGRRVVGGPIGGLVAAVSSVVLLIWL</sequence>
<keyword evidence="8" id="KW-0732">Signal</keyword>
<accession>A0A9P9WPV4</accession>
<dbReference type="Gene3D" id="3.40.50.1820">
    <property type="entry name" value="alpha/beta hydrolase"/>
    <property type="match status" value="1"/>
</dbReference>
<keyword evidence="12" id="KW-0449">Lipoprotein</keyword>
<evidence type="ECO:0000256" key="6">
    <source>
        <dbReference type="ARBA" id="ARBA00022645"/>
    </source>
</evidence>
<evidence type="ECO:0000256" key="5">
    <source>
        <dbReference type="ARBA" id="ARBA00022622"/>
    </source>
</evidence>
<keyword evidence="6 14" id="KW-0121">Carboxypeptidase</keyword>
<evidence type="ECO:0000256" key="7">
    <source>
        <dbReference type="ARBA" id="ARBA00022670"/>
    </source>
</evidence>
<dbReference type="GO" id="GO:0005886">
    <property type="term" value="C:plasma membrane"/>
    <property type="evidence" value="ECO:0007669"/>
    <property type="project" value="UniProtKB-SubCell"/>
</dbReference>
<dbReference type="InterPro" id="IPR018202">
    <property type="entry name" value="Ser_caboxypep_ser_AS"/>
</dbReference>
<gene>
    <name evidence="15" type="ORF">JX265_004784</name>
</gene>
<keyword evidence="10" id="KW-0843">Virulence</keyword>
<dbReference type="PRINTS" id="PR00724">
    <property type="entry name" value="CRBOXYPTASEC"/>
</dbReference>
<comment type="similarity">
    <text evidence="3 14">Belongs to the peptidase S10 family.</text>
</comment>
<comment type="function">
    <text evidence="13">Extracellular serine carboxypeptidase that contributes to pathogenicity.</text>
</comment>
<evidence type="ECO:0000256" key="13">
    <source>
        <dbReference type="ARBA" id="ARBA00037356"/>
    </source>
</evidence>
<keyword evidence="9 14" id="KW-0378">Hydrolase</keyword>
<dbReference type="GO" id="GO:0000324">
    <property type="term" value="C:fungal-type vacuole"/>
    <property type="evidence" value="ECO:0007669"/>
    <property type="project" value="TreeGrafter"/>
</dbReference>
<comment type="catalytic activity">
    <reaction evidence="1">
        <text>Preferential release of a C-terminal arginine or lysine residue.</text>
        <dbReference type="EC" id="3.4.16.6"/>
    </reaction>
</comment>
<dbReference type="PROSITE" id="PS00560">
    <property type="entry name" value="CARBOXYPEPT_SER_HIS"/>
    <property type="match status" value="1"/>
</dbReference>
<dbReference type="PROSITE" id="PS00131">
    <property type="entry name" value="CARBOXYPEPT_SER_SER"/>
    <property type="match status" value="1"/>
</dbReference>
<proteinExistence type="inferred from homology"/>
<evidence type="ECO:0000256" key="1">
    <source>
        <dbReference type="ARBA" id="ARBA00001003"/>
    </source>
</evidence>
<dbReference type="EC" id="3.4.16.-" evidence="14"/>
<name>A0A9P9WPV4_9PEZI</name>
<evidence type="ECO:0000256" key="14">
    <source>
        <dbReference type="RuleBase" id="RU361156"/>
    </source>
</evidence>
<dbReference type="GO" id="GO:0006508">
    <property type="term" value="P:proteolysis"/>
    <property type="evidence" value="ECO:0007669"/>
    <property type="project" value="UniProtKB-KW"/>
</dbReference>
<evidence type="ECO:0000313" key="16">
    <source>
        <dbReference type="Proteomes" id="UP000829685"/>
    </source>
</evidence>
<protein>
    <recommendedName>
        <fullName evidence="14">Carboxypeptidase</fullName>
        <ecNumber evidence="14">3.4.16.-</ecNumber>
    </recommendedName>
</protein>